<dbReference type="Proteomes" id="UP000308886">
    <property type="component" value="Unassembled WGS sequence"/>
</dbReference>
<comment type="caution">
    <text evidence="1">The sequence shown here is derived from an EMBL/GenBank/DDBJ whole genome shotgun (WGS) entry which is preliminary data.</text>
</comment>
<organism evidence="1 2">
    <name type="scientific">Palleniella muris</name>
    <dbReference type="NCBI Taxonomy" id="3038145"/>
    <lineage>
        <taxon>Bacteria</taxon>
        <taxon>Pseudomonadati</taxon>
        <taxon>Bacteroidota</taxon>
        <taxon>Bacteroidia</taxon>
        <taxon>Bacteroidales</taxon>
        <taxon>Prevotellaceae</taxon>
        <taxon>Palleniella</taxon>
    </lineage>
</organism>
<evidence type="ECO:0000313" key="1">
    <source>
        <dbReference type="EMBL" id="TGX84183.1"/>
    </source>
</evidence>
<accession>A0AC61QVI7</accession>
<evidence type="ECO:0000313" key="2">
    <source>
        <dbReference type="Proteomes" id="UP000308886"/>
    </source>
</evidence>
<name>A0AC61QVI7_9BACT</name>
<gene>
    <name evidence="1" type="ORF">E5358_00670</name>
</gene>
<sequence length="165" mass="18813">MKNCIFFVLLCSAFLVMLSSCEEEVETVIDDTTTHETMALREQYSDKITGGWISVIETESSYLEQHYSFGADGKMTGKVFFKSRKNMVNGESVFADWEILADEDVAGTWDLRYVSSLQKNVLYMNVDSEYAFNNPIEFVSVDSSVLEITSPFFLNEIIKMQRVAD</sequence>
<keyword evidence="2" id="KW-1185">Reference proteome</keyword>
<dbReference type="EMBL" id="SRZC01000001">
    <property type="protein sequence ID" value="TGX84183.1"/>
    <property type="molecule type" value="Genomic_DNA"/>
</dbReference>
<proteinExistence type="predicted"/>
<protein>
    <submittedName>
        <fullName evidence="1">Uncharacterized protein</fullName>
    </submittedName>
</protein>
<reference evidence="1" key="1">
    <citation type="submission" date="2019-04" db="EMBL/GenBank/DDBJ databases">
        <title>Microbes associate with the intestines of laboratory mice.</title>
        <authorList>
            <person name="Navarre W."/>
            <person name="Wong E."/>
            <person name="Huang K."/>
            <person name="Tropini C."/>
            <person name="Ng K."/>
            <person name="Yu B."/>
        </authorList>
    </citation>
    <scope>NUCLEOTIDE SEQUENCE</scope>
    <source>
        <strain evidence="1">NM73_A23</strain>
    </source>
</reference>